<reference evidence="9 10" key="1">
    <citation type="journal article" date="2023" name="BMC Biol.">
        <title>The compact genome of the sponge Oopsacas minuta (Hexactinellida) is lacking key metazoan core genes.</title>
        <authorList>
            <person name="Santini S."/>
            <person name="Schenkelaars Q."/>
            <person name="Jourda C."/>
            <person name="Duchesne M."/>
            <person name="Belahbib H."/>
            <person name="Rocher C."/>
            <person name="Selva M."/>
            <person name="Riesgo A."/>
            <person name="Vervoort M."/>
            <person name="Leys S.P."/>
            <person name="Kodjabachian L."/>
            <person name="Le Bivic A."/>
            <person name="Borchiellini C."/>
            <person name="Claverie J.M."/>
            <person name="Renard E."/>
        </authorList>
    </citation>
    <scope>NUCLEOTIDE SEQUENCE [LARGE SCALE GENOMIC DNA]</scope>
    <source>
        <strain evidence="9">SPO-2</strain>
    </source>
</reference>
<feature type="region of interest" description="Disordered" evidence="7">
    <location>
        <begin position="15"/>
        <end position="34"/>
    </location>
</feature>
<dbReference type="InterPro" id="IPR027417">
    <property type="entry name" value="P-loop_NTPase"/>
</dbReference>
<feature type="region of interest" description="Disordered" evidence="7">
    <location>
        <begin position="72"/>
        <end position="103"/>
    </location>
</feature>
<keyword evidence="5" id="KW-0067">ATP-binding</keyword>
<dbReference type="SMART" id="SM00292">
    <property type="entry name" value="BRCT"/>
    <property type="match status" value="1"/>
</dbReference>
<evidence type="ECO:0000256" key="1">
    <source>
        <dbReference type="ARBA" id="ARBA00004123"/>
    </source>
</evidence>
<dbReference type="FunFam" id="3.40.50.10190:FF:000001">
    <property type="entry name" value="Replication factor C subunit 1"/>
    <property type="match status" value="1"/>
</dbReference>
<sequence>MEDIRTLFQQASKKADIKKQISKKRTRQIIDSDSDDECVIYPTKSKINSNKHSVKQEAVSVKTSPLDYFTKHSNIQDPISKASTPPVKKLRTDTDSQDNSQGTNTLIQNIGDLDIQISPIQYKPSIQSPANNSTRALLTKPAIHSPPDEERINNSVVNQSAIQSPVADKINTTPNTSFTSTGKCETPKPALSKHNSSNASNYFAYMNRAGPVNLGCKEIPTGQDNCLGNLTFVITGVLDSLERDGAKELIQKYGGRVVGSISKKVTHLLVGVEAGESKLEKARQLKVHEICEDDLLEMIRTRSSVGSKQVLSTSAKKKAKVTESKVTPNKPILCQSEVTPLNEDVKMDISNDNPILLVDKYRPTCVREIIGSAREASVPNKLIKWLKNWFIVNNRSSDNPSKPSSRGYFNKDPSIFKSVLLSGPPGIGKTTTATLVCKELGLSYVEMNASSTRSKNNLQDKISQLLSNYSLLGCEQSSSSKTNDRHVLIMDEVDGMAGNEDRGGVQVREQLF</sequence>
<dbReference type="AlphaFoldDB" id="A0AAV7JJS1"/>
<dbReference type="SUPFAM" id="SSF52540">
    <property type="entry name" value="P-loop containing nucleoside triphosphate hydrolases"/>
    <property type="match status" value="1"/>
</dbReference>
<feature type="compositionally biased region" description="Polar residues" evidence="7">
    <location>
        <begin position="72"/>
        <end position="83"/>
    </location>
</feature>
<gene>
    <name evidence="9" type="ORF">LOD99_7010</name>
</gene>
<name>A0AAV7JJS1_9METZ</name>
<keyword evidence="10" id="KW-1185">Reference proteome</keyword>
<dbReference type="GO" id="GO:0016887">
    <property type="term" value="F:ATP hydrolysis activity"/>
    <property type="evidence" value="ECO:0007669"/>
    <property type="project" value="InterPro"/>
</dbReference>
<evidence type="ECO:0000313" key="10">
    <source>
        <dbReference type="Proteomes" id="UP001165289"/>
    </source>
</evidence>
<accession>A0AAV7JJS1</accession>
<evidence type="ECO:0000256" key="7">
    <source>
        <dbReference type="SAM" id="MobiDB-lite"/>
    </source>
</evidence>
<feature type="domain" description="BRCT" evidence="8">
    <location>
        <begin position="222"/>
        <end position="312"/>
    </location>
</feature>
<dbReference type="Pfam" id="PF00004">
    <property type="entry name" value="AAA"/>
    <property type="match status" value="1"/>
</dbReference>
<dbReference type="SUPFAM" id="SSF52113">
    <property type="entry name" value="BRCT domain"/>
    <property type="match status" value="1"/>
</dbReference>
<dbReference type="Proteomes" id="UP001165289">
    <property type="component" value="Unassembled WGS sequence"/>
</dbReference>
<evidence type="ECO:0000259" key="8">
    <source>
        <dbReference type="PROSITE" id="PS50172"/>
    </source>
</evidence>
<keyword evidence="6" id="KW-0539">Nucleus</keyword>
<dbReference type="GO" id="GO:0006260">
    <property type="term" value="P:DNA replication"/>
    <property type="evidence" value="ECO:0007669"/>
    <property type="project" value="UniProtKB-KW"/>
</dbReference>
<dbReference type="GO" id="GO:0005634">
    <property type="term" value="C:nucleus"/>
    <property type="evidence" value="ECO:0007669"/>
    <property type="project" value="UniProtKB-SubCell"/>
</dbReference>
<keyword evidence="4" id="KW-0547">Nucleotide-binding</keyword>
<dbReference type="Gene3D" id="3.40.50.300">
    <property type="entry name" value="P-loop containing nucleotide triphosphate hydrolases"/>
    <property type="match status" value="1"/>
</dbReference>
<evidence type="ECO:0000313" key="9">
    <source>
        <dbReference type="EMBL" id="KAI6648937.1"/>
    </source>
</evidence>
<dbReference type="Gene3D" id="3.40.50.10190">
    <property type="entry name" value="BRCT domain"/>
    <property type="match status" value="1"/>
</dbReference>
<proteinExistence type="inferred from homology"/>
<dbReference type="GO" id="GO:0005524">
    <property type="term" value="F:ATP binding"/>
    <property type="evidence" value="ECO:0007669"/>
    <property type="project" value="UniProtKB-KW"/>
</dbReference>
<keyword evidence="3" id="KW-0235">DNA replication</keyword>
<dbReference type="EMBL" id="JAKMXF010000324">
    <property type="protein sequence ID" value="KAI6648937.1"/>
    <property type="molecule type" value="Genomic_DNA"/>
</dbReference>
<dbReference type="InterPro" id="IPR003959">
    <property type="entry name" value="ATPase_AAA_core"/>
</dbReference>
<comment type="caution">
    <text evidence="9">The sequence shown here is derived from an EMBL/GenBank/DDBJ whole genome shotgun (WGS) entry which is preliminary data.</text>
</comment>
<feature type="compositionally biased region" description="Polar residues" evidence="7">
    <location>
        <begin position="170"/>
        <end position="183"/>
    </location>
</feature>
<dbReference type="InterPro" id="IPR001357">
    <property type="entry name" value="BRCT_dom"/>
</dbReference>
<dbReference type="GO" id="GO:0003677">
    <property type="term" value="F:DNA binding"/>
    <property type="evidence" value="ECO:0007669"/>
    <property type="project" value="TreeGrafter"/>
</dbReference>
<dbReference type="PROSITE" id="PS50172">
    <property type="entry name" value="BRCT"/>
    <property type="match status" value="1"/>
</dbReference>
<dbReference type="InterPro" id="IPR036420">
    <property type="entry name" value="BRCT_dom_sf"/>
</dbReference>
<dbReference type="CDD" id="cd00009">
    <property type="entry name" value="AAA"/>
    <property type="match status" value="1"/>
</dbReference>
<evidence type="ECO:0000256" key="2">
    <source>
        <dbReference type="ARBA" id="ARBA00006116"/>
    </source>
</evidence>
<comment type="subcellular location">
    <subcellularLocation>
        <location evidence="1">Nucleus</location>
    </subcellularLocation>
</comment>
<organism evidence="9 10">
    <name type="scientific">Oopsacas minuta</name>
    <dbReference type="NCBI Taxonomy" id="111878"/>
    <lineage>
        <taxon>Eukaryota</taxon>
        <taxon>Metazoa</taxon>
        <taxon>Porifera</taxon>
        <taxon>Hexactinellida</taxon>
        <taxon>Hexasterophora</taxon>
        <taxon>Lyssacinosida</taxon>
        <taxon>Leucopsacidae</taxon>
        <taxon>Oopsacas</taxon>
    </lineage>
</organism>
<comment type="similarity">
    <text evidence="2">Belongs to the activator 1 large subunit family.</text>
</comment>
<dbReference type="PANTHER" id="PTHR23389">
    <property type="entry name" value="CHROMOSOME TRANSMISSION FIDELITY FACTOR 18"/>
    <property type="match status" value="1"/>
</dbReference>
<evidence type="ECO:0000256" key="4">
    <source>
        <dbReference type="ARBA" id="ARBA00022741"/>
    </source>
</evidence>
<dbReference type="PANTHER" id="PTHR23389:SF6">
    <property type="entry name" value="REPLICATION FACTOR C SUBUNIT 1"/>
    <property type="match status" value="1"/>
</dbReference>
<evidence type="ECO:0000256" key="6">
    <source>
        <dbReference type="ARBA" id="ARBA00023242"/>
    </source>
</evidence>
<evidence type="ECO:0000256" key="3">
    <source>
        <dbReference type="ARBA" id="ARBA00022705"/>
    </source>
</evidence>
<evidence type="ECO:0000256" key="5">
    <source>
        <dbReference type="ARBA" id="ARBA00022840"/>
    </source>
</evidence>
<feature type="region of interest" description="Disordered" evidence="7">
    <location>
        <begin position="169"/>
        <end position="193"/>
    </location>
</feature>
<dbReference type="Pfam" id="PF00533">
    <property type="entry name" value="BRCT"/>
    <property type="match status" value="1"/>
</dbReference>
<protein>
    <submittedName>
        <fullName evidence="9">Replication factor C subunit 1</fullName>
    </submittedName>
</protein>